<name>A0A178MAP8_9PROT</name>
<evidence type="ECO:0000256" key="4">
    <source>
        <dbReference type="ARBA" id="ARBA00022884"/>
    </source>
</evidence>
<dbReference type="GO" id="GO:0006412">
    <property type="term" value="P:translation"/>
    <property type="evidence" value="ECO:0007669"/>
    <property type="project" value="UniProtKB-UniRule"/>
</dbReference>
<accession>A0A178MAP8</accession>
<dbReference type="SUPFAM" id="SSF46992">
    <property type="entry name" value="Ribosomal protein S20"/>
    <property type="match status" value="1"/>
</dbReference>
<protein>
    <recommendedName>
        <fullName evidence="7 8">Small ribosomal subunit protein bS20</fullName>
    </recommendedName>
</protein>
<dbReference type="InterPro" id="IPR002583">
    <property type="entry name" value="Ribosomal_bS20"/>
</dbReference>
<evidence type="ECO:0000256" key="6">
    <source>
        <dbReference type="ARBA" id="ARBA00023274"/>
    </source>
</evidence>
<keyword evidence="3 8" id="KW-0699">rRNA-binding</keyword>
<reference evidence="10 11" key="1">
    <citation type="submission" date="2016-04" db="EMBL/GenBank/DDBJ databases">
        <title>Draft genome sequence of freshwater magnetotactic bacteria Magnetospirillum marisnigri SP-1 and Magnetospirillum moscoviense BB-1.</title>
        <authorList>
            <person name="Koziaeva V."/>
            <person name="Dziuba M.V."/>
            <person name="Ivanov T.M."/>
            <person name="Kuznetsov B."/>
            <person name="Grouzdev D.S."/>
        </authorList>
    </citation>
    <scope>NUCLEOTIDE SEQUENCE [LARGE SCALE GENOMIC DNA]</scope>
    <source>
        <strain evidence="10 11">BB-1</strain>
    </source>
</reference>
<dbReference type="PANTHER" id="PTHR33398">
    <property type="entry name" value="30S RIBOSOMAL PROTEIN S20"/>
    <property type="match status" value="1"/>
</dbReference>
<sequence length="90" mass="9999">MAHHKSAKKRIRQTERRTEVNRARVSRIRTFVKKVELAIAAGNAEEAKAAFLAAEPELVRGAQAGVLHKNTASRKVSRLAARVKDMKPLT</sequence>
<keyword evidence="5 8" id="KW-0689">Ribosomal protein</keyword>
<evidence type="ECO:0000256" key="9">
    <source>
        <dbReference type="SAM" id="MobiDB-lite"/>
    </source>
</evidence>
<organism evidence="10 11">
    <name type="scientific">Magnetospirillum moscoviense</name>
    <dbReference type="NCBI Taxonomy" id="1437059"/>
    <lineage>
        <taxon>Bacteria</taxon>
        <taxon>Pseudomonadati</taxon>
        <taxon>Pseudomonadota</taxon>
        <taxon>Alphaproteobacteria</taxon>
        <taxon>Rhodospirillales</taxon>
        <taxon>Rhodospirillaceae</taxon>
        <taxon>Magnetospirillum</taxon>
    </lineage>
</organism>
<dbReference type="RefSeq" id="WP_068504350.1">
    <property type="nucleotide sequence ID" value="NZ_LWQU01000191.1"/>
</dbReference>
<comment type="function">
    <text evidence="1 8">Binds directly to 16S ribosomal RNA.</text>
</comment>
<keyword evidence="6 8" id="KW-0687">Ribonucleoprotein</keyword>
<dbReference type="Pfam" id="PF01649">
    <property type="entry name" value="Ribosomal_S20p"/>
    <property type="match status" value="1"/>
</dbReference>
<comment type="caution">
    <text evidence="10">The sequence shown here is derived from an EMBL/GenBank/DDBJ whole genome shotgun (WGS) entry which is preliminary data.</text>
</comment>
<dbReference type="HAMAP" id="MF_00500">
    <property type="entry name" value="Ribosomal_bS20"/>
    <property type="match status" value="1"/>
</dbReference>
<keyword evidence="11" id="KW-1185">Reference proteome</keyword>
<dbReference type="NCBIfam" id="TIGR00029">
    <property type="entry name" value="S20"/>
    <property type="match status" value="1"/>
</dbReference>
<gene>
    <name evidence="8" type="primary">rpsT</name>
    <name evidence="10" type="ORF">A6A05_17225</name>
</gene>
<dbReference type="STRING" id="1437059.A6A05_17225"/>
<evidence type="ECO:0000256" key="1">
    <source>
        <dbReference type="ARBA" id="ARBA00003134"/>
    </source>
</evidence>
<dbReference type="GO" id="GO:0070181">
    <property type="term" value="F:small ribosomal subunit rRNA binding"/>
    <property type="evidence" value="ECO:0007669"/>
    <property type="project" value="TreeGrafter"/>
</dbReference>
<dbReference type="Gene3D" id="1.20.58.110">
    <property type="entry name" value="Ribosomal protein S20"/>
    <property type="match status" value="1"/>
</dbReference>
<dbReference type="InterPro" id="IPR036510">
    <property type="entry name" value="Ribosomal_bS20_sf"/>
</dbReference>
<dbReference type="EMBL" id="LWQU01000191">
    <property type="protein sequence ID" value="OAN44944.1"/>
    <property type="molecule type" value="Genomic_DNA"/>
</dbReference>
<dbReference type="GO" id="GO:0015935">
    <property type="term" value="C:small ribosomal subunit"/>
    <property type="evidence" value="ECO:0007669"/>
    <property type="project" value="TreeGrafter"/>
</dbReference>
<proteinExistence type="inferred from homology"/>
<evidence type="ECO:0000256" key="2">
    <source>
        <dbReference type="ARBA" id="ARBA00007634"/>
    </source>
</evidence>
<feature type="region of interest" description="Disordered" evidence="9">
    <location>
        <begin position="1"/>
        <end position="22"/>
    </location>
</feature>
<dbReference type="FunFam" id="1.20.58.110:FF:000001">
    <property type="entry name" value="30S ribosomal protein S20"/>
    <property type="match status" value="1"/>
</dbReference>
<evidence type="ECO:0000313" key="11">
    <source>
        <dbReference type="Proteomes" id="UP000078543"/>
    </source>
</evidence>
<dbReference type="GO" id="GO:0003735">
    <property type="term" value="F:structural constituent of ribosome"/>
    <property type="evidence" value="ECO:0007669"/>
    <property type="project" value="InterPro"/>
</dbReference>
<comment type="similarity">
    <text evidence="2 8">Belongs to the bacterial ribosomal protein bS20 family.</text>
</comment>
<evidence type="ECO:0000256" key="7">
    <source>
        <dbReference type="ARBA" id="ARBA00035136"/>
    </source>
</evidence>
<evidence type="ECO:0000313" key="10">
    <source>
        <dbReference type="EMBL" id="OAN44944.1"/>
    </source>
</evidence>
<feature type="compositionally biased region" description="Basic and acidic residues" evidence="9">
    <location>
        <begin position="12"/>
        <end position="22"/>
    </location>
</feature>
<evidence type="ECO:0000256" key="3">
    <source>
        <dbReference type="ARBA" id="ARBA00022730"/>
    </source>
</evidence>
<dbReference type="AlphaFoldDB" id="A0A178MAP8"/>
<evidence type="ECO:0000256" key="8">
    <source>
        <dbReference type="HAMAP-Rule" id="MF_00500"/>
    </source>
</evidence>
<dbReference type="PANTHER" id="PTHR33398:SF1">
    <property type="entry name" value="SMALL RIBOSOMAL SUBUNIT PROTEIN BS20C"/>
    <property type="match status" value="1"/>
</dbReference>
<keyword evidence="4 8" id="KW-0694">RNA-binding</keyword>
<dbReference type="Proteomes" id="UP000078543">
    <property type="component" value="Unassembled WGS sequence"/>
</dbReference>
<evidence type="ECO:0000256" key="5">
    <source>
        <dbReference type="ARBA" id="ARBA00022980"/>
    </source>
</evidence>
<feature type="compositionally biased region" description="Basic residues" evidence="9">
    <location>
        <begin position="1"/>
        <end position="11"/>
    </location>
</feature>
<dbReference type="OrthoDB" id="9807974at2"/>